<dbReference type="InterPro" id="IPR000390">
    <property type="entry name" value="Small_drug/metabolite_transptr"/>
</dbReference>
<evidence type="ECO:0000256" key="7">
    <source>
        <dbReference type="ARBA" id="ARBA00022985"/>
    </source>
</evidence>
<keyword evidence="5" id="KW-0441">Lipid A biosynthesis</keyword>
<keyword evidence="6 11" id="KW-0812">Transmembrane</keyword>
<feature type="domain" description="EamA" evidence="12">
    <location>
        <begin position="18"/>
        <end position="118"/>
    </location>
</feature>
<dbReference type="EMBL" id="JACHHP010000005">
    <property type="protein sequence ID" value="MBB5209161.1"/>
    <property type="molecule type" value="Genomic_DNA"/>
</dbReference>
<name>A0A7W8D9P9_9GAMM</name>
<keyword evidence="2" id="KW-1003">Cell membrane</keyword>
<dbReference type="GO" id="GO:0009103">
    <property type="term" value="P:lipopolysaccharide biosynthetic process"/>
    <property type="evidence" value="ECO:0007669"/>
    <property type="project" value="UniProtKB-KW"/>
</dbReference>
<dbReference type="Proteomes" id="UP000521199">
    <property type="component" value="Unassembled WGS sequence"/>
</dbReference>
<evidence type="ECO:0000256" key="9">
    <source>
        <dbReference type="ARBA" id="ARBA00023098"/>
    </source>
</evidence>
<evidence type="ECO:0000256" key="2">
    <source>
        <dbReference type="ARBA" id="ARBA00022475"/>
    </source>
</evidence>
<evidence type="ECO:0000256" key="8">
    <source>
        <dbReference type="ARBA" id="ARBA00022989"/>
    </source>
</evidence>
<feature type="transmembrane region" description="Helical" evidence="11">
    <location>
        <begin position="76"/>
        <end position="95"/>
    </location>
</feature>
<dbReference type="GO" id="GO:0005886">
    <property type="term" value="C:plasma membrane"/>
    <property type="evidence" value="ECO:0007669"/>
    <property type="project" value="UniProtKB-SubCell"/>
</dbReference>
<evidence type="ECO:0000256" key="4">
    <source>
        <dbReference type="ARBA" id="ARBA00022519"/>
    </source>
</evidence>
<evidence type="ECO:0000313" key="13">
    <source>
        <dbReference type="EMBL" id="MBB5209161.1"/>
    </source>
</evidence>
<dbReference type="Pfam" id="PF00892">
    <property type="entry name" value="EamA"/>
    <property type="match status" value="1"/>
</dbReference>
<gene>
    <name evidence="13" type="ORF">HNQ52_002724</name>
</gene>
<dbReference type="PANTHER" id="PTHR30561">
    <property type="entry name" value="SMR FAMILY PROTON-DEPENDENT DRUG EFFLUX TRANSPORTER SUGE"/>
    <property type="match status" value="1"/>
</dbReference>
<keyword evidence="14" id="KW-1185">Reference proteome</keyword>
<keyword evidence="8 11" id="KW-1133">Transmembrane helix</keyword>
<organism evidence="13 14">
    <name type="scientific">Chiayiivirga flava</name>
    <dbReference type="NCBI Taxonomy" id="659595"/>
    <lineage>
        <taxon>Bacteria</taxon>
        <taxon>Pseudomonadati</taxon>
        <taxon>Pseudomonadota</taxon>
        <taxon>Gammaproteobacteria</taxon>
        <taxon>Lysobacterales</taxon>
        <taxon>Lysobacteraceae</taxon>
        <taxon>Chiayiivirga</taxon>
    </lineage>
</organism>
<dbReference type="AlphaFoldDB" id="A0A7W8D9P9"/>
<comment type="caution">
    <text evidence="13">The sequence shown here is derived from an EMBL/GenBank/DDBJ whole genome shotgun (WGS) entry which is preliminary data.</text>
</comment>
<dbReference type="Gene3D" id="1.10.3730.20">
    <property type="match status" value="1"/>
</dbReference>
<evidence type="ECO:0000256" key="11">
    <source>
        <dbReference type="SAM" id="Phobius"/>
    </source>
</evidence>
<keyword evidence="10 11" id="KW-0472">Membrane</keyword>
<evidence type="ECO:0000256" key="3">
    <source>
        <dbReference type="ARBA" id="ARBA00022516"/>
    </source>
</evidence>
<keyword evidence="3" id="KW-0444">Lipid biosynthesis</keyword>
<keyword evidence="9" id="KW-0443">Lipid metabolism</keyword>
<proteinExistence type="predicted"/>
<dbReference type="GO" id="GO:0009245">
    <property type="term" value="P:lipid A biosynthetic process"/>
    <property type="evidence" value="ECO:0007669"/>
    <property type="project" value="UniProtKB-KW"/>
</dbReference>
<keyword evidence="7" id="KW-0448">Lipopolysaccharide biosynthesis</keyword>
<evidence type="ECO:0000313" key="14">
    <source>
        <dbReference type="Proteomes" id="UP000521199"/>
    </source>
</evidence>
<comment type="subcellular location">
    <subcellularLocation>
        <location evidence="1">Cell membrane</location>
        <topology evidence="1">Multi-pass membrane protein</topology>
    </subcellularLocation>
</comment>
<evidence type="ECO:0000256" key="6">
    <source>
        <dbReference type="ARBA" id="ARBA00022692"/>
    </source>
</evidence>
<dbReference type="GO" id="GO:0022857">
    <property type="term" value="F:transmembrane transporter activity"/>
    <property type="evidence" value="ECO:0007669"/>
    <property type="project" value="InterPro"/>
</dbReference>
<protein>
    <submittedName>
        <fullName evidence="13">Multidrug transporter EmrE-like cation transporter</fullName>
    </submittedName>
</protein>
<keyword evidence="4" id="KW-0997">Cell inner membrane</keyword>
<evidence type="ECO:0000259" key="12">
    <source>
        <dbReference type="Pfam" id="PF00892"/>
    </source>
</evidence>
<reference evidence="13 14" key="1">
    <citation type="submission" date="2020-08" db="EMBL/GenBank/DDBJ databases">
        <title>Genomic Encyclopedia of Type Strains, Phase IV (KMG-IV): sequencing the most valuable type-strain genomes for metagenomic binning, comparative biology and taxonomic classification.</title>
        <authorList>
            <person name="Goeker M."/>
        </authorList>
    </citation>
    <scope>NUCLEOTIDE SEQUENCE [LARGE SCALE GENOMIC DNA]</scope>
    <source>
        <strain evidence="13 14">DSM 24163</strain>
    </source>
</reference>
<evidence type="ECO:0000256" key="1">
    <source>
        <dbReference type="ARBA" id="ARBA00004651"/>
    </source>
</evidence>
<dbReference type="InterPro" id="IPR000620">
    <property type="entry name" value="EamA_dom"/>
</dbReference>
<dbReference type="SUPFAM" id="SSF103481">
    <property type="entry name" value="Multidrug resistance efflux transporter EmrE"/>
    <property type="match status" value="1"/>
</dbReference>
<evidence type="ECO:0000256" key="10">
    <source>
        <dbReference type="ARBA" id="ARBA00023136"/>
    </source>
</evidence>
<evidence type="ECO:0000256" key="5">
    <source>
        <dbReference type="ARBA" id="ARBA00022556"/>
    </source>
</evidence>
<dbReference type="RefSeq" id="WP_183961707.1">
    <property type="nucleotide sequence ID" value="NZ_JACHHP010000005.1"/>
</dbReference>
<dbReference type="InterPro" id="IPR037185">
    <property type="entry name" value="EmrE-like"/>
</dbReference>
<dbReference type="PANTHER" id="PTHR30561:SF9">
    <property type="entry name" value="4-AMINO-4-DEOXY-L-ARABINOSE-PHOSPHOUNDECAPRENOL FLIPPASE SUBUNIT ARNF-RELATED"/>
    <property type="match status" value="1"/>
</dbReference>
<feature type="transmembrane region" description="Helical" evidence="11">
    <location>
        <begin position="101"/>
        <end position="119"/>
    </location>
</feature>
<sequence length="120" mass="12686">MGYLFVALTVLLTVAGQFLVKWQVGLAGAMPVSLPEKVQFLGQLLLRPWIIVGLGAAFAAALCWMLAMTRLPLSHAYPFTAASFVLVVFGGAWLFSEPVGTVKVLGVGLIVVGVLLIGTE</sequence>
<feature type="transmembrane region" description="Helical" evidence="11">
    <location>
        <begin position="40"/>
        <end position="64"/>
    </location>
</feature>
<accession>A0A7W8D9P9</accession>